<protein>
    <submittedName>
        <fullName evidence="8">Copper resistance protein D</fullName>
    </submittedName>
</protein>
<dbReference type="Pfam" id="PF05425">
    <property type="entry name" value="CopD"/>
    <property type="match status" value="1"/>
</dbReference>
<reference evidence="8 9" key="1">
    <citation type="submission" date="2024-06" db="EMBL/GenBank/DDBJ databases">
        <title>Sorghum-associated microbial communities from plants grown in Nebraska, USA.</title>
        <authorList>
            <person name="Schachtman D."/>
        </authorList>
    </citation>
    <scope>NUCLEOTIDE SEQUENCE [LARGE SCALE GENOMIC DNA]</scope>
    <source>
        <strain evidence="8 9">2814</strain>
    </source>
</reference>
<evidence type="ECO:0000256" key="6">
    <source>
        <dbReference type="SAM" id="Phobius"/>
    </source>
</evidence>
<keyword evidence="3 6" id="KW-0812">Transmembrane</keyword>
<evidence type="ECO:0000256" key="5">
    <source>
        <dbReference type="ARBA" id="ARBA00023136"/>
    </source>
</evidence>
<accession>A0ABV2RGH9</accession>
<evidence type="ECO:0000256" key="1">
    <source>
        <dbReference type="ARBA" id="ARBA00004651"/>
    </source>
</evidence>
<evidence type="ECO:0000256" key="2">
    <source>
        <dbReference type="ARBA" id="ARBA00022475"/>
    </source>
</evidence>
<sequence>MVEVGIVVLRGVQYVAGTLLLGLPAFMLYSARAVEPLTLGWPRPVLIWAAAILAVAAPTALLAQTVLMAGSLEEAVKPASFGFMLTGMGLGQALAVRTLAAVLALGVAILSRPGRLSWAMLSLFGLIVAASFAWTGHGAATEGMGRWPHLISDVVHSIAACVWIGALAAFAVLILRPRRDPSWSAGLARSLTGFAGVGTAAVAALVVTGLVNSVFLIGPEKVGGLWNSPYGLLLTLKLGLFGLMVVLAALHRLRLAPLMDRDASQALPHLKRSLVVEFGLGLAVLAVVAVMGTLPPPAAL</sequence>
<feature type="transmembrane region" description="Helical" evidence="6">
    <location>
        <begin position="89"/>
        <end position="109"/>
    </location>
</feature>
<feature type="transmembrane region" description="Helical" evidence="6">
    <location>
        <begin position="274"/>
        <end position="294"/>
    </location>
</feature>
<feature type="transmembrane region" description="Helical" evidence="6">
    <location>
        <begin position="187"/>
        <end position="210"/>
    </location>
</feature>
<evidence type="ECO:0000256" key="4">
    <source>
        <dbReference type="ARBA" id="ARBA00022989"/>
    </source>
</evidence>
<comment type="subcellular location">
    <subcellularLocation>
        <location evidence="1">Cell membrane</location>
        <topology evidence="1">Multi-pass membrane protein</topology>
    </subcellularLocation>
</comment>
<dbReference type="InterPro" id="IPR032694">
    <property type="entry name" value="CopC/D"/>
</dbReference>
<feature type="transmembrane region" description="Helical" evidence="6">
    <location>
        <begin position="46"/>
        <end position="69"/>
    </location>
</feature>
<gene>
    <name evidence="8" type="ORF">ABIE19_003029</name>
</gene>
<evidence type="ECO:0000313" key="9">
    <source>
        <dbReference type="Proteomes" id="UP001549313"/>
    </source>
</evidence>
<dbReference type="InterPro" id="IPR008457">
    <property type="entry name" value="Cu-R_CopD_dom"/>
</dbReference>
<name>A0ABV2RGH9_9CAUL</name>
<keyword evidence="2" id="KW-1003">Cell membrane</keyword>
<feature type="transmembrane region" description="Helical" evidence="6">
    <location>
        <begin position="116"/>
        <end position="134"/>
    </location>
</feature>
<feature type="domain" description="Copper resistance protein D" evidence="7">
    <location>
        <begin position="189"/>
        <end position="291"/>
    </location>
</feature>
<proteinExistence type="predicted"/>
<keyword evidence="9" id="KW-1185">Reference proteome</keyword>
<dbReference type="EMBL" id="JBEPTF010000004">
    <property type="protein sequence ID" value="MET4685080.1"/>
    <property type="molecule type" value="Genomic_DNA"/>
</dbReference>
<dbReference type="InterPro" id="IPR047689">
    <property type="entry name" value="CopD"/>
</dbReference>
<dbReference type="PANTHER" id="PTHR34820:SF4">
    <property type="entry name" value="INNER MEMBRANE PROTEIN YEBZ"/>
    <property type="match status" value="1"/>
</dbReference>
<evidence type="ECO:0000256" key="3">
    <source>
        <dbReference type="ARBA" id="ARBA00022692"/>
    </source>
</evidence>
<keyword evidence="4 6" id="KW-1133">Transmembrane helix</keyword>
<feature type="transmembrane region" description="Helical" evidence="6">
    <location>
        <begin position="12"/>
        <end position="34"/>
    </location>
</feature>
<feature type="transmembrane region" description="Helical" evidence="6">
    <location>
        <begin position="230"/>
        <end position="253"/>
    </location>
</feature>
<organism evidence="8 9">
    <name type="scientific">Brevundimonas faecalis</name>
    <dbReference type="NCBI Taxonomy" id="947378"/>
    <lineage>
        <taxon>Bacteria</taxon>
        <taxon>Pseudomonadati</taxon>
        <taxon>Pseudomonadota</taxon>
        <taxon>Alphaproteobacteria</taxon>
        <taxon>Caulobacterales</taxon>
        <taxon>Caulobacteraceae</taxon>
        <taxon>Brevundimonas</taxon>
    </lineage>
</organism>
<dbReference type="Proteomes" id="UP001549313">
    <property type="component" value="Unassembled WGS sequence"/>
</dbReference>
<dbReference type="NCBIfam" id="NF033808">
    <property type="entry name" value="copper_CopD"/>
    <property type="match status" value="1"/>
</dbReference>
<keyword evidence="5 6" id="KW-0472">Membrane</keyword>
<comment type="caution">
    <text evidence="8">The sequence shown here is derived from an EMBL/GenBank/DDBJ whole genome shotgun (WGS) entry which is preliminary data.</text>
</comment>
<evidence type="ECO:0000259" key="7">
    <source>
        <dbReference type="Pfam" id="PF05425"/>
    </source>
</evidence>
<feature type="transmembrane region" description="Helical" evidence="6">
    <location>
        <begin position="154"/>
        <end position="175"/>
    </location>
</feature>
<evidence type="ECO:0000313" key="8">
    <source>
        <dbReference type="EMBL" id="MET4685080.1"/>
    </source>
</evidence>
<dbReference type="RefSeq" id="WP_354090036.1">
    <property type="nucleotide sequence ID" value="NZ_JBEPTF010000004.1"/>
</dbReference>
<dbReference type="PANTHER" id="PTHR34820">
    <property type="entry name" value="INNER MEMBRANE PROTEIN YEBZ"/>
    <property type="match status" value="1"/>
</dbReference>